<dbReference type="InterPro" id="IPR016187">
    <property type="entry name" value="CTDL_fold"/>
</dbReference>
<feature type="domain" description="C-type lectin" evidence="2">
    <location>
        <begin position="61"/>
        <end position="152"/>
    </location>
</feature>
<dbReference type="AlphaFoldDB" id="A0A5B7E8R1"/>
<dbReference type="EMBL" id="VSRR010002241">
    <property type="protein sequence ID" value="MPC30372.1"/>
    <property type="molecule type" value="Genomic_DNA"/>
</dbReference>
<evidence type="ECO:0000259" key="2">
    <source>
        <dbReference type="PROSITE" id="PS50041"/>
    </source>
</evidence>
<gene>
    <name evidence="3" type="ORF">E2C01_023633</name>
</gene>
<protein>
    <recommendedName>
        <fullName evidence="2">C-type lectin domain-containing protein</fullName>
    </recommendedName>
</protein>
<accession>A0A5B7E8R1</accession>
<dbReference type="PROSITE" id="PS50041">
    <property type="entry name" value="C_TYPE_LECTIN_2"/>
    <property type="match status" value="1"/>
</dbReference>
<keyword evidence="4" id="KW-1185">Reference proteome</keyword>
<dbReference type="InterPro" id="IPR001304">
    <property type="entry name" value="C-type_lectin-like"/>
</dbReference>
<dbReference type="SUPFAM" id="SSF56436">
    <property type="entry name" value="C-type lectin-like"/>
    <property type="match status" value="1"/>
</dbReference>
<proteinExistence type="predicted"/>
<dbReference type="OrthoDB" id="6376646at2759"/>
<reference evidence="3 4" key="1">
    <citation type="submission" date="2019-05" db="EMBL/GenBank/DDBJ databases">
        <title>Another draft genome of Portunus trituberculatus and its Hox gene families provides insights of decapod evolution.</title>
        <authorList>
            <person name="Jeong J.-H."/>
            <person name="Song I."/>
            <person name="Kim S."/>
            <person name="Choi T."/>
            <person name="Kim D."/>
            <person name="Ryu S."/>
            <person name="Kim W."/>
        </authorList>
    </citation>
    <scope>NUCLEOTIDE SEQUENCE [LARGE SCALE GENOMIC DNA]</scope>
    <source>
        <tissue evidence="3">Muscle</tissue>
    </source>
</reference>
<dbReference type="Gene3D" id="3.10.100.10">
    <property type="entry name" value="Mannose-Binding Protein A, subunit A"/>
    <property type="match status" value="1"/>
</dbReference>
<comment type="caution">
    <text evidence="3">The sequence shown here is derived from an EMBL/GenBank/DDBJ whole genome shotgun (WGS) entry which is preliminary data.</text>
</comment>
<dbReference type="InterPro" id="IPR016186">
    <property type="entry name" value="C-type_lectin-like/link_sf"/>
</dbReference>
<name>A0A5B7E8R1_PORTR</name>
<sequence length="154" mass="16809">MRVIVSASLNSIVPEALRQSGRAVLPPADGQAELGPIQDGMQGAGRGGGRSRGSGHTRKLHNFQIVHRSTANRFVPVWRVTYSSFLWVGAVREAGKWRWVSSAAQGEDLMSVPWDYGEPDNTPDQHQLCVHSLGSIKFHDCTRTAMLSAVCQVT</sequence>
<evidence type="ECO:0000313" key="4">
    <source>
        <dbReference type="Proteomes" id="UP000324222"/>
    </source>
</evidence>
<organism evidence="3 4">
    <name type="scientific">Portunus trituberculatus</name>
    <name type="common">Swimming crab</name>
    <name type="synonym">Neptunus trituberculatus</name>
    <dbReference type="NCBI Taxonomy" id="210409"/>
    <lineage>
        <taxon>Eukaryota</taxon>
        <taxon>Metazoa</taxon>
        <taxon>Ecdysozoa</taxon>
        <taxon>Arthropoda</taxon>
        <taxon>Crustacea</taxon>
        <taxon>Multicrustacea</taxon>
        <taxon>Malacostraca</taxon>
        <taxon>Eumalacostraca</taxon>
        <taxon>Eucarida</taxon>
        <taxon>Decapoda</taxon>
        <taxon>Pleocyemata</taxon>
        <taxon>Brachyura</taxon>
        <taxon>Eubrachyura</taxon>
        <taxon>Portunoidea</taxon>
        <taxon>Portunidae</taxon>
        <taxon>Portuninae</taxon>
        <taxon>Portunus</taxon>
    </lineage>
</organism>
<evidence type="ECO:0000313" key="3">
    <source>
        <dbReference type="EMBL" id="MPC30372.1"/>
    </source>
</evidence>
<feature type="region of interest" description="Disordered" evidence="1">
    <location>
        <begin position="27"/>
        <end position="56"/>
    </location>
</feature>
<dbReference type="Proteomes" id="UP000324222">
    <property type="component" value="Unassembled WGS sequence"/>
</dbReference>
<evidence type="ECO:0000256" key="1">
    <source>
        <dbReference type="SAM" id="MobiDB-lite"/>
    </source>
</evidence>
<feature type="compositionally biased region" description="Gly residues" evidence="1">
    <location>
        <begin position="42"/>
        <end position="52"/>
    </location>
</feature>